<dbReference type="EC" id="3.1.13.-" evidence="2"/>
<dbReference type="InterPro" id="IPR043502">
    <property type="entry name" value="DNA/RNA_pol_sf"/>
</dbReference>
<dbReference type="SUPFAM" id="SSF56672">
    <property type="entry name" value="DNA/RNA polymerases"/>
    <property type="match status" value="1"/>
</dbReference>
<dbReference type="PANTHER" id="PTHR46890">
    <property type="entry name" value="NON-LTR RETROLELEMENT REVERSE TRANSCRIPTASE-LIKE PROTEIN-RELATED"/>
    <property type="match status" value="1"/>
</dbReference>
<name>A0A0B2RN09_GLYSO</name>
<dbReference type="Pfam" id="PF00078">
    <property type="entry name" value="RVT_1"/>
    <property type="match status" value="1"/>
</dbReference>
<sequence length="134" mass="15141">GFLDYMMMRMGFCERWRKWIHGCMTSASISILINGSPTQEFTPERGLRQGDPLAPLLFNLVAEGLTGLMRNATSKNMFSNYQVGSHKEDVNILQYADDTLFFGTATLDNVKVLKAILRCYEMVSGLKINYAKSQ</sequence>
<dbReference type="PANTHER" id="PTHR46890:SF50">
    <property type="entry name" value="RNA-DIRECTED DNA POLYMERASE, EUKARYOTA, REVERSE TRANSCRIPTASE ZINC-BINDING DOMAIN PROTEIN-RELATED"/>
    <property type="match status" value="1"/>
</dbReference>
<keyword evidence="2" id="KW-0378">Hydrolase</keyword>
<protein>
    <submittedName>
        <fullName evidence="2">Putative mitochondrial protein</fullName>
        <ecNumber evidence="2">3.1.13.-</ecNumber>
    </submittedName>
</protein>
<dbReference type="PROSITE" id="PS50878">
    <property type="entry name" value="RT_POL"/>
    <property type="match status" value="1"/>
</dbReference>
<dbReference type="InterPro" id="IPR052343">
    <property type="entry name" value="Retrotransposon-Effector_Assoc"/>
</dbReference>
<evidence type="ECO:0000313" key="2">
    <source>
        <dbReference type="EMBL" id="KHN35901.1"/>
    </source>
</evidence>
<feature type="non-terminal residue" evidence="2">
    <location>
        <position position="1"/>
    </location>
</feature>
<gene>
    <name evidence="2" type="ORF">glysoja_038272</name>
</gene>
<dbReference type="GO" id="GO:0016787">
    <property type="term" value="F:hydrolase activity"/>
    <property type="evidence" value="ECO:0007669"/>
    <property type="project" value="UniProtKB-KW"/>
</dbReference>
<organism evidence="2">
    <name type="scientific">Glycine soja</name>
    <name type="common">Wild soybean</name>
    <dbReference type="NCBI Taxonomy" id="3848"/>
    <lineage>
        <taxon>Eukaryota</taxon>
        <taxon>Viridiplantae</taxon>
        <taxon>Streptophyta</taxon>
        <taxon>Embryophyta</taxon>
        <taxon>Tracheophyta</taxon>
        <taxon>Spermatophyta</taxon>
        <taxon>Magnoliopsida</taxon>
        <taxon>eudicotyledons</taxon>
        <taxon>Gunneridae</taxon>
        <taxon>Pentapetalae</taxon>
        <taxon>rosids</taxon>
        <taxon>fabids</taxon>
        <taxon>Fabales</taxon>
        <taxon>Fabaceae</taxon>
        <taxon>Papilionoideae</taxon>
        <taxon>50 kb inversion clade</taxon>
        <taxon>NPAAA clade</taxon>
        <taxon>indigoferoid/millettioid clade</taxon>
        <taxon>Phaseoleae</taxon>
        <taxon>Glycine</taxon>
        <taxon>Glycine subgen. Soja</taxon>
    </lineage>
</organism>
<proteinExistence type="predicted"/>
<dbReference type="AlphaFoldDB" id="A0A0B2RN09"/>
<feature type="domain" description="Reverse transcriptase" evidence="1">
    <location>
        <begin position="1"/>
        <end position="134"/>
    </location>
</feature>
<evidence type="ECO:0000259" key="1">
    <source>
        <dbReference type="PROSITE" id="PS50878"/>
    </source>
</evidence>
<dbReference type="EMBL" id="KN647948">
    <property type="protein sequence ID" value="KHN35901.1"/>
    <property type="molecule type" value="Genomic_DNA"/>
</dbReference>
<reference evidence="2" key="1">
    <citation type="submission" date="2014-07" db="EMBL/GenBank/DDBJ databases">
        <title>Identification of a novel salt tolerance gene in wild soybean by whole-genome sequencing.</title>
        <authorList>
            <person name="Lam H.-M."/>
            <person name="Qi X."/>
            <person name="Li M.-W."/>
            <person name="Liu X."/>
            <person name="Xie M."/>
            <person name="Ni M."/>
            <person name="Xu X."/>
        </authorList>
    </citation>
    <scope>NUCLEOTIDE SEQUENCE [LARGE SCALE GENOMIC DNA]</scope>
    <source>
        <tissue evidence="2">Root</tissue>
    </source>
</reference>
<accession>A0A0B2RN09</accession>
<dbReference type="InterPro" id="IPR000477">
    <property type="entry name" value="RT_dom"/>
</dbReference>
<feature type="non-terminal residue" evidence="2">
    <location>
        <position position="134"/>
    </location>
</feature>
<dbReference type="Proteomes" id="UP000053555">
    <property type="component" value="Unassembled WGS sequence"/>
</dbReference>